<dbReference type="EMBL" id="LAZR01000048">
    <property type="protein sequence ID" value="KKN99121.1"/>
    <property type="molecule type" value="Genomic_DNA"/>
</dbReference>
<dbReference type="GO" id="GO:0003700">
    <property type="term" value="F:DNA-binding transcription factor activity"/>
    <property type="evidence" value="ECO:0007669"/>
    <property type="project" value="InterPro"/>
</dbReference>
<dbReference type="InterPro" id="IPR005119">
    <property type="entry name" value="LysR_subst-bd"/>
</dbReference>
<dbReference type="CDD" id="cd05466">
    <property type="entry name" value="PBP2_LTTR_substrate"/>
    <property type="match status" value="1"/>
</dbReference>
<feature type="domain" description="HTH lysR-type" evidence="5">
    <location>
        <begin position="4"/>
        <end position="61"/>
    </location>
</feature>
<dbReference type="PROSITE" id="PS50931">
    <property type="entry name" value="HTH_LYSR"/>
    <property type="match status" value="1"/>
</dbReference>
<dbReference type="Pfam" id="PF03466">
    <property type="entry name" value="LysR_substrate"/>
    <property type="match status" value="1"/>
</dbReference>
<organism evidence="6">
    <name type="scientific">marine sediment metagenome</name>
    <dbReference type="NCBI Taxonomy" id="412755"/>
    <lineage>
        <taxon>unclassified sequences</taxon>
        <taxon>metagenomes</taxon>
        <taxon>ecological metagenomes</taxon>
    </lineage>
</organism>
<dbReference type="SUPFAM" id="SSF46785">
    <property type="entry name" value="Winged helix' DNA-binding domain"/>
    <property type="match status" value="1"/>
</dbReference>
<comment type="similarity">
    <text evidence="1">Belongs to the LysR transcriptional regulatory family.</text>
</comment>
<dbReference type="SUPFAM" id="SSF53850">
    <property type="entry name" value="Periplasmic binding protein-like II"/>
    <property type="match status" value="1"/>
</dbReference>
<accession>A0A0F9XIQ6</accession>
<dbReference type="InterPro" id="IPR036388">
    <property type="entry name" value="WH-like_DNA-bd_sf"/>
</dbReference>
<dbReference type="Pfam" id="PF00126">
    <property type="entry name" value="HTH_1"/>
    <property type="match status" value="1"/>
</dbReference>
<dbReference type="PRINTS" id="PR00039">
    <property type="entry name" value="HTHLYSR"/>
</dbReference>
<comment type="caution">
    <text evidence="6">The sequence shown here is derived from an EMBL/GenBank/DDBJ whole genome shotgun (WGS) entry which is preliminary data.</text>
</comment>
<name>A0A0F9XIQ6_9ZZZZ</name>
<evidence type="ECO:0000256" key="4">
    <source>
        <dbReference type="ARBA" id="ARBA00023163"/>
    </source>
</evidence>
<reference evidence="6" key="1">
    <citation type="journal article" date="2015" name="Nature">
        <title>Complex archaea that bridge the gap between prokaryotes and eukaryotes.</title>
        <authorList>
            <person name="Spang A."/>
            <person name="Saw J.H."/>
            <person name="Jorgensen S.L."/>
            <person name="Zaremba-Niedzwiedzka K."/>
            <person name="Martijn J."/>
            <person name="Lind A.E."/>
            <person name="van Eijk R."/>
            <person name="Schleper C."/>
            <person name="Guy L."/>
            <person name="Ettema T.J."/>
        </authorList>
    </citation>
    <scope>NUCLEOTIDE SEQUENCE</scope>
</reference>
<dbReference type="GO" id="GO:0000976">
    <property type="term" value="F:transcription cis-regulatory region binding"/>
    <property type="evidence" value="ECO:0007669"/>
    <property type="project" value="TreeGrafter"/>
</dbReference>
<dbReference type="InterPro" id="IPR000847">
    <property type="entry name" value="LysR_HTH_N"/>
</dbReference>
<gene>
    <name evidence="6" type="ORF">LCGC14_0139140</name>
</gene>
<dbReference type="PANTHER" id="PTHR30126">
    <property type="entry name" value="HTH-TYPE TRANSCRIPTIONAL REGULATOR"/>
    <property type="match status" value="1"/>
</dbReference>
<dbReference type="InterPro" id="IPR036390">
    <property type="entry name" value="WH_DNA-bd_sf"/>
</dbReference>
<evidence type="ECO:0000259" key="5">
    <source>
        <dbReference type="PROSITE" id="PS50931"/>
    </source>
</evidence>
<protein>
    <recommendedName>
        <fullName evidence="5">HTH lysR-type domain-containing protein</fullName>
    </recommendedName>
</protein>
<evidence type="ECO:0000256" key="2">
    <source>
        <dbReference type="ARBA" id="ARBA00023015"/>
    </source>
</evidence>
<proteinExistence type="inferred from homology"/>
<sequence length="294" mass="33324">MSRLNYHHLYYFWRVAKQGNLTQCAHQLHVSQSALSSQIKQLEQSMGLDLFKREGRKLVLTESGRKAFSYAEEIFRKGDELQSYLLTGEQQEGAALRIGMLATMSRNFIENLMQPLVGRPHVKYSLEAREQSNLLAALGNHQLDLALTNIAVIGDDKQLWQCQLLARQPIAIVGPPGLKLPERFNASYRKQRWVLPVNDSPIRSAFEGICAQHHFTPDVIAEANDMAMLRLLARDSGAISVLPLVVVRDELDSGKLVHYMTLENVFENFYAVTIARQFPNNLVNELLTLAREQP</sequence>
<dbReference type="Gene3D" id="1.10.10.10">
    <property type="entry name" value="Winged helix-like DNA-binding domain superfamily/Winged helix DNA-binding domain"/>
    <property type="match status" value="1"/>
</dbReference>
<dbReference type="PANTHER" id="PTHR30126:SF98">
    <property type="entry name" value="HTH-TYPE TRANSCRIPTIONAL ACTIVATOR BAUR"/>
    <property type="match status" value="1"/>
</dbReference>
<evidence type="ECO:0000256" key="1">
    <source>
        <dbReference type="ARBA" id="ARBA00009437"/>
    </source>
</evidence>
<evidence type="ECO:0000256" key="3">
    <source>
        <dbReference type="ARBA" id="ARBA00023125"/>
    </source>
</evidence>
<dbReference type="Gene3D" id="3.40.190.290">
    <property type="match status" value="1"/>
</dbReference>
<dbReference type="AlphaFoldDB" id="A0A0F9XIQ6"/>
<keyword evidence="4" id="KW-0804">Transcription</keyword>
<keyword evidence="3" id="KW-0238">DNA-binding</keyword>
<keyword evidence="2" id="KW-0805">Transcription regulation</keyword>
<dbReference type="FunFam" id="1.10.10.10:FF:000001">
    <property type="entry name" value="LysR family transcriptional regulator"/>
    <property type="match status" value="1"/>
</dbReference>
<evidence type="ECO:0000313" key="6">
    <source>
        <dbReference type="EMBL" id="KKN99121.1"/>
    </source>
</evidence>